<sequence>MECVCDQPGPATKRCPLHEVVEIGDEITVPDAADAAIEQHVPNRCICYEPGPAHQMCLLHEMDAFDANEVIGELNDDFLDILANMNFDDNNTPIVNISQPANNINVIRNPLIEVDIQHLIAANRADIEQHNCGQLDQICPHCRAKFFRYERNSRGM</sequence>
<protein>
    <submittedName>
        <fullName evidence="1">Uncharacterized protein</fullName>
    </submittedName>
</protein>
<gene>
    <name evidence="1" type="ORF">QE152_g40618</name>
</gene>
<dbReference type="EMBL" id="JASPKY010001257">
    <property type="protein sequence ID" value="KAK9675133.1"/>
    <property type="molecule type" value="Genomic_DNA"/>
</dbReference>
<organism evidence="1 2">
    <name type="scientific">Popillia japonica</name>
    <name type="common">Japanese beetle</name>
    <dbReference type="NCBI Taxonomy" id="7064"/>
    <lineage>
        <taxon>Eukaryota</taxon>
        <taxon>Metazoa</taxon>
        <taxon>Ecdysozoa</taxon>
        <taxon>Arthropoda</taxon>
        <taxon>Hexapoda</taxon>
        <taxon>Insecta</taxon>
        <taxon>Pterygota</taxon>
        <taxon>Neoptera</taxon>
        <taxon>Endopterygota</taxon>
        <taxon>Coleoptera</taxon>
        <taxon>Polyphaga</taxon>
        <taxon>Scarabaeiformia</taxon>
        <taxon>Scarabaeidae</taxon>
        <taxon>Rutelinae</taxon>
        <taxon>Popillia</taxon>
    </lineage>
</organism>
<proteinExistence type="predicted"/>
<dbReference type="AlphaFoldDB" id="A0AAW1HFM1"/>
<keyword evidence="2" id="KW-1185">Reference proteome</keyword>
<evidence type="ECO:0000313" key="1">
    <source>
        <dbReference type="EMBL" id="KAK9675133.1"/>
    </source>
</evidence>
<reference evidence="1 2" key="1">
    <citation type="journal article" date="2024" name="BMC Genomics">
        <title>De novo assembly and annotation of Popillia japonica's genome with initial clues to its potential as an invasive pest.</title>
        <authorList>
            <person name="Cucini C."/>
            <person name="Boschi S."/>
            <person name="Funari R."/>
            <person name="Cardaioli E."/>
            <person name="Iannotti N."/>
            <person name="Marturano G."/>
            <person name="Paoli F."/>
            <person name="Bruttini M."/>
            <person name="Carapelli A."/>
            <person name="Frati F."/>
            <person name="Nardi F."/>
        </authorList>
    </citation>
    <scope>NUCLEOTIDE SEQUENCE [LARGE SCALE GENOMIC DNA]</scope>
    <source>
        <strain evidence="1">DMR45628</strain>
    </source>
</reference>
<evidence type="ECO:0000313" key="2">
    <source>
        <dbReference type="Proteomes" id="UP001458880"/>
    </source>
</evidence>
<name>A0AAW1HFM1_POPJA</name>
<dbReference type="Proteomes" id="UP001458880">
    <property type="component" value="Unassembled WGS sequence"/>
</dbReference>
<comment type="caution">
    <text evidence="1">The sequence shown here is derived from an EMBL/GenBank/DDBJ whole genome shotgun (WGS) entry which is preliminary data.</text>
</comment>
<accession>A0AAW1HFM1</accession>